<protein>
    <recommendedName>
        <fullName evidence="1">non-specific serine/threonine protein kinase</fullName>
        <ecNumber evidence="1">2.7.11.1</ecNumber>
    </recommendedName>
</protein>
<dbReference type="AlphaFoldDB" id="A0AAV2RIH1"/>
<accession>A0AAV2RIH1</accession>
<proteinExistence type="predicted"/>
<comment type="caution">
    <text evidence="8">The sequence shown here is derived from an EMBL/GenBank/DDBJ whole genome shotgun (WGS) entry which is preliminary data.</text>
</comment>
<evidence type="ECO:0000256" key="2">
    <source>
        <dbReference type="ARBA" id="ARBA00022527"/>
    </source>
</evidence>
<evidence type="ECO:0000256" key="4">
    <source>
        <dbReference type="ARBA" id="ARBA00022741"/>
    </source>
</evidence>
<gene>
    <name evidence="8" type="ORF">MNOR_LOCUS23875</name>
</gene>
<dbReference type="GO" id="GO:0005634">
    <property type="term" value="C:nucleus"/>
    <property type="evidence" value="ECO:0007669"/>
    <property type="project" value="TreeGrafter"/>
</dbReference>
<organism evidence="8 9">
    <name type="scientific">Meganyctiphanes norvegica</name>
    <name type="common">Northern krill</name>
    <name type="synonym">Thysanopoda norvegica</name>
    <dbReference type="NCBI Taxonomy" id="48144"/>
    <lineage>
        <taxon>Eukaryota</taxon>
        <taxon>Metazoa</taxon>
        <taxon>Ecdysozoa</taxon>
        <taxon>Arthropoda</taxon>
        <taxon>Crustacea</taxon>
        <taxon>Multicrustacea</taxon>
        <taxon>Malacostraca</taxon>
        <taxon>Eumalacostraca</taxon>
        <taxon>Eucarida</taxon>
        <taxon>Euphausiacea</taxon>
        <taxon>Euphausiidae</taxon>
        <taxon>Meganyctiphanes</taxon>
    </lineage>
</organism>
<evidence type="ECO:0000313" key="9">
    <source>
        <dbReference type="Proteomes" id="UP001497623"/>
    </source>
</evidence>
<keyword evidence="5" id="KW-0418">Kinase</keyword>
<evidence type="ECO:0000256" key="3">
    <source>
        <dbReference type="ARBA" id="ARBA00022679"/>
    </source>
</evidence>
<reference evidence="8 9" key="1">
    <citation type="submission" date="2024-05" db="EMBL/GenBank/DDBJ databases">
        <authorList>
            <person name="Wallberg A."/>
        </authorList>
    </citation>
    <scope>NUCLEOTIDE SEQUENCE [LARGE SCALE GENOMIC DNA]</scope>
</reference>
<dbReference type="InterPro" id="IPR011009">
    <property type="entry name" value="Kinase-like_dom_sf"/>
</dbReference>
<dbReference type="PANTHER" id="PTHR11042">
    <property type="entry name" value="EUKARYOTIC TRANSLATION INITIATION FACTOR 2-ALPHA KINASE EIF2-ALPHA KINASE -RELATED"/>
    <property type="match status" value="1"/>
</dbReference>
<evidence type="ECO:0000256" key="6">
    <source>
        <dbReference type="ARBA" id="ARBA00022840"/>
    </source>
</evidence>
<dbReference type="SMART" id="SM00220">
    <property type="entry name" value="S_TKc"/>
    <property type="match status" value="1"/>
</dbReference>
<keyword evidence="4" id="KW-0547">Nucleotide-binding</keyword>
<dbReference type="Pfam" id="PF00069">
    <property type="entry name" value="Pkinase"/>
    <property type="match status" value="1"/>
</dbReference>
<dbReference type="PANTHER" id="PTHR11042:SF160">
    <property type="entry name" value="EUKARYOTIC TRANSLATION INITIATION FACTOR 2-ALPHA KINASE 1"/>
    <property type="match status" value="1"/>
</dbReference>
<dbReference type="EC" id="2.7.11.1" evidence="1"/>
<keyword evidence="9" id="KW-1185">Reference proteome</keyword>
<dbReference type="EMBL" id="CAXKWB010021458">
    <property type="protein sequence ID" value="CAL4123187.1"/>
    <property type="molecule type" value="Genomic_DNA"/>
</dbReference>
<feature type="non-terminal residue" evidence="8">
    <location>
        <position position="397"/>
    </location>
</feature>
<dbReference type="GO" id="GO:0005524">
    <property type="term" value="F:ATP binding"/>
    <property type="evidence" value="ECO:0007669"/>
    <property type="project" value="UniProtKB-KW"/>
</dbReference>
<evidence type="ECO:0000259" key="7">
    <source>
        <dbReference type="PROSITE" id="PS50011"/>
    </source>
</evidence>
<evidence type="ECO:0000256" key="1">
    <source>
        <dbReference type="ARBA" id="ARBA00012513"/>
    </source>
</evidence>
<dbReference type="GO" id="GO:0005737">
    <property type="term" value="C:cytoplasm"/>
    <property type="evidence" value="ECO:0007669"/>
    <property type="project" value="TreeGrafter"/>
</dbReference>
<keyword evidence="2" id="KW-0723">Serine/threonine-protein kinase</keyword>
<feature type="domain" description="Protein kinase" evidence="7">
    <location>
        <begin position="1"/>
        <end position="227"/>
    </location>
</feature>
<dbReference type="GO" id="GO:0004694">
    <property type="term" value="F:eukaryotic translation initiation factor 2alpha kinase activity"/>
    <property type="evidence" value="ECO:0007669"/>
    <property type="project" value="TreeGrafter"/>
</dbReference>
<dbReference type="InterPro" id="IPR000719">
    <property type="entry name" value="Prot_kinase_dom"/>
</dbReference>
<evidence type="ECO:0000313" key="8">
    <source>
        <dbReference type="EMBL" id="CAL4123187.1"/>
    </source>
</evidence>
<dbReference type="PROSITE" id="PS50011">
    <property type="entry name" value="PROTEIN_KINASE_DOM"/>
    <property type="match status" value="1"/>
</dbReference>
<dbReference type="InterPro" id="IPR050339">
    <property type="entry name" value="CC_SR_Kinase"/>
</dbReference>
<keyword evidence="6" id="KW-0067">ATP-binding</keyword>
<dbReference type="Proteomes" id="UP001497623">
    <property type="component" value="Unassembled WGS sequence"/>
</dbReference>
<sequence length="397" mass="45771">MFRSQIRRSITVLHRSHKSLTIIYNTMSLVTKTSRWLHRKKMASYNPENTDSLPPNNYYENYSTSFTLLQQLTYFYKHEVLAKYIQPANIFFSLNGEEVQLGDFGLARSLGTSLSSDIETLTPHMEHLPNTQGVGTPIYTAPELLMGGVYSYQSDMYSMGLILLELFFPFHTTSERYRVFQSLKTSRSLDDTMRQCWPSVVTMILSLTELDARKRPSAVEVLTSSLFDEGIRWQNIMPGMAPSQKVRQQQHPSHSLKNCYIPSIQAPTSNINPHESFLSSVEKVSYSHSLKERNSSTTSNFVCCETNNMISEYFLENMNKNSIDNDFECKSQAGQESKVLFDIENQFDISKENISKESWKDQEIARLRLENSQLKEELYLLKQEIQAHISVPRLPKD</sequence>
<evidence type="ECO:0000256" key="5">
    <source>
        <dbReference type="ARBA" id="ARBA00022777"/>
    </source>
</evidence>
<dbReference type="SUPFAM" id="SSF56112">
    <property type="entry name" value="Protein kinase-like (PK-like)"/>
    <property type="match status" value="1"/>
</dbReference>
<keyword evidence="3" id="KW-0808">Transferase</keyword>
<name>A0AAV2RIH1_MEGNR</name>
<dbReference type="Gene3D" id="1.10.510.10">
    <property type="entry name" value="Transferase(Phosphotransferase) domain 1"/>
    <property type="match status" value="1"/>
</dbReference>